<feature type="region of interest" description="Disordered" evidence="1">
    <location>
        <begin position="91"/>
        <end position="147"/>
    </location>
</feature>
<feature type="region of interest" description="Disordered" evidence="1">
    <location>
        <begin position="239"/>
        <end position="274"/>
    </location>
</feature>
<dbReference type="AlphaFoldDB" id="A0AAN7BFX7"/>
<feature type="compositionally biased region" description="Basic and acidic residues" evidence="1">
    <location>
        <begin position="105"/>
        <end position="120"/>
    </location>
</feature>
<feature type="compositionally biased region" description="Basic and acidic residues" evidence="1">
    <location>
        <begin position="245"/>
        <end position="274"/>
    </location>
</feature>
<sequence>MGRPCYSDHYDWYECNWCRQRPSWNRRPCLLALDRVPGLLHSNREWWNSVRMENAAARNKTLPKIYRRAMRVAAAAAAAEAKDDDVLSNSSICGNADDTEEMETETDKNMGTETAVEKKASSTRPTSTESKKDHEPPKKESQKRQSKAITAIKSMIDEGVNLAFDHDGNDIAIIHAANRKAWPRGQEPIAANATVEDRDIAELVQMGLIGIEGLGVNHDDFGDEVCQYTVRLVVKKKKGRRNRQRREAGAESESSDRSYLHDGKCEEEPDFRDGSELSFVYVD</sequence>
<gene>
    <name evidence="2" type="ORF">QBC38DRAFT_488901</name>
</gene>
<evidence type="ECO:0000313" key="3">
    <source>
        <dbReference type="Proteomes" id="UP001301958"/>
    </source>
</evidence>
<keyword evidence="3" id="KW-1185">Reference proteome</keyword>
<evidence type="ECO:0000256" key="1">
    <source>
        <dbReference type="SAM" id="MobiDB-lite"/>
    </source>
</evidence>
<evidence type="ECO:0000313" key="2">
    <source>
        <dbReference type="EMBL" id="KAK4222848.1"/>
    </source>
</evidence>
<protein>
    <submittedName>
        <fullName evidence="2">Uncharacterized protein</fullName>
    </submittedName>
</protein>
<reference evidence="2" key="1">
    <citation type="journal article" date="2023" name="Mol. Phylogenet. Evol.">
        <title>Genome-scale phylogeny and comparative genomics of the fungal order Sordariales.</title>
        <authorList>
            <person name="Hensen N."/>
            <person name="Bonometti L."/>
            <person name="Westerberg I."/>
            <person name="Brannstrom I.O."/>
            <person name="Guillou S."/>
            <person name="Cros-Aarteil S."/>
            <person name="Calhoun S."/>
            <person name="Haridas S."/>
            <person name="Kuo A."/>
            <person name="Mondo S."/>
            <person name="Pangilinan J."/>
            <person name="Riley R."/>
            <person name="LaButti K."/>
            <person name="Andreopoulos B."/>
            <person name="Lipzen A."/>
            <person name="Chen C."/>
            <person name="Yan M."/>
            <person name="Daum C."/>
            <person name="Ng V."/>
            <person name="Clum A."/>
            <person name="Steindorff A."/>
            <person name="Ohm R.A."/>
            <person name="Martin F."/>
            <person name="Silar P."/>
            <person name="Natvig D.O."/>
            <person name="Lalanne C."/>
            <person name="Gautier V."/>
            <person name="Ament-Velasquez S.L."/>
            <person name="Kruys A."/>
            <person name="Hutchinson M.I."/>
            <person name="Powell A.J."/>
            <person name="Barry K."/>
            <person name="Miller A.N."/>
            <person name="Grigoriev I.V."/>
            <person name="Debuchy R."/>
            <person name="Gladieux P."/>
            <person name="Hiltunen Thoren M."/>
            <person name="Johannesson H."/>
        </authorList>
    </citation>
    <scope>NUCLEOTIDE SEQUENCE</scope>
    <source>
        <strain evidence="2">CBS 990.96</strain>
    </source>
</reference>
<proteinExistence type="predicted"/>
<organism evidence="2 3">
    <name type="scientific">Podospora fimiseda</name>
    <dbReference type="NCBI Taxonomy" id="252190"/>
    <lineage>
        <taxon>Eukaryota</taxon>
        <taxon>Fungi</taxon>
        <taxon>Dikarya</taxon>
        <taxon>Ascomycota</taxon>
        <taxon>Pezizomycotina</taxon>
        <taxon>Sordariomycetes</taxon>
        <taxon>Sordariomycetidae</taxon>
        <taxon>Sordariales</taxon>
        <taxon>Podosporaceae</taxon>
        <taxon>Podospora</taxon>
    </lineage>
</organism>
<comment type="caution">
    <text evidence="2">The sequence shown here is derived from an EMBL/GenBank/DDBJ whole genome shotgun (WGS) entry which is preliminary data.</text>
</comment>
<name>A0AAN7BFX7_9PEZI</name>
<reference evidence="2" key="2">
    <citation type="submission" date="2023-05" db="EMBL/GenBank/DDBJ databases">
        <authorList>
            <consortium name="Lawrence Berkeley National Laboratory"/>
            <person name="Steindorff A."/>
            <person name="Hensen N."/>
            <person name="Bonometti L."/>
            <person name="Westerberg I."/>
            <person name="Brannstrom I.O."/>
            <person name="Guillou S."/>
            <person name="Cros-Aarteil S."/>
            <person name="Calhoun S."/>
            <person name="Haridas S."/>
            <person name="Kuo A."/>
            <person name="Mondo S."/>
            <person name="Pangilinan J."/>
            <person name="Riley R."/>
            <person name="Labutti K."/>
            <person name="Andreopoulos B."/>
            <person name="Lipzen A."/>
            <person name="Chen C."/>
            <person name="Yanf M."/>
            <person name="Daum C."/>
            <person name="Ng V."/>
            <person name="Clum A."/>
            <person name="Ohm R."/>
            <person name="Martin F."/>
            <person name="Silar P."/>
            <person name="Natvig D."/>
            <person name="Lalanne C."/>
            <person name="Gautier V."/>
            <person name="Ament-Velasquez S.L."/>
            <person name="Kruys A."/>
            <person name="Hutchinson M.I."/>
            <person name="Powell A.J."/>
            <person name="Barry K."/>
            <person name="Miller A.N."/>
            <person name="Grigoriev I.V."/>
            <person name="Debuchy R."/>
            <person name="Gladieux P."/>
            <person name="Thoren M.H."/>
            <person name="Johannesson H."/>
        </authorList>
    </citation>
    <scope>NUCLEOTIDE SEQUENCE</scope>
    <source>
        <strain evidence="2">CBS 990.96</strain>
    </source>
</reference>
<dbReference type="EMBL" id="MU865451">
    <property type="protein sequence ID" value="KAK4222848.1"/>
    <property type="molecule type" value="Genomic_DNA"/>
</dbReference>
<dbReference type="Proteomes" id="UP001301958">
    <property type="component" value="Unassembled WGS sequence"/>
</dbReference>
<feature type="compositionally biased region" description="Basic and acidic residues" evidence="1">
    <location>
        <begin position="129"/>
        <end position="143"/>
    </location>
</feature>
<accession>A0AAN7BFX7</accession>